<protein>
    <submittedName>
        <fullName evidence="1">Uncharacterized protein</fullName>
    </submittedName>
</protein>
<proteinExistence type="predicted"/>
<reference evidence="1 2" key="2">
    <citation type="journal article" date="2022" name="Mol. Ecol. Resour.">
        <title>The genomes of chicory, endive, great burdock and yacon provide insights into Asteraceae paleo-polyploidization history and plant inulin production.</title>
        <authorList>
            <person name="Fan W."/>
            <person name="Wang S."/>
            <person name="Wang H."/>
            <person name="Wang A."/>
            <person name="Jiang F."/>
            <person name="Liu H."/>
            <person name="Zhao H."/>
            <person name="Xu D."/>
            <person name="Zhang Y."/>
        </authorList>
    </citation>
    <scope>NUCLEOTIDE SEQUENCE [LARGE SCALE GENOMIC DNA]</scope>
    <source>
        <strain evidence="2">cv. Punajuju</strain>
        <tissue evidence="1">Leaves</tissue>
    </source>
</reference>
<keyword evidence="2" id="KW-1185">Reference proteome</keyword>
<evidence type="ECO:0000313" key="1">
    <source>
        <dbReference type="EMBL" id="KAI3691464.1"/>
    </source>
</evidence>
<dbReference type="Proteomes" id="UP001055811">
    <property type="component" value="Linkage Group LG09"/>
</dbReference>
<dbReference type="EMBL" id="CM042017">
    <property type="protein sequence ID" value="KAI3691464.1"/>
    <property type="molecule type" value="Genomic_DNA"/>
</dbReference>
<accession>A0ACB8Z2L1</accession>
<reference evidence="2" key="1">
    <citation type="journal article" date="2022" name="Mol. Ecol. Resour.">
        <title>The genomes of chicory, endive, great burdock and yacon provide insights into Asteraceae palaeo-polyploidization history and plant inulin production.</title>
        <authorList>
            <person name="Fan W."/>
            <person name="Wang S."/>
            <person name="Wang H."/>
            <person name="Wang A."/>
            <person name="Jiang F."/>
            <person name="Liu H."/>
            <person name="Zhao H."/>
            <person name="Xu D."/>
            <person name="Zhang Y."/>
        </authorList>
    </citation>
    <scope>NUCLEOTIDE SEQUENCE [LARGE SCALE GENOMIC DNA]</scope>
    <source>
        <strain evidence="2">cv. Punajuju</strain>
    </source>
</reference>
<comment type="caution">
    <text evidence="1">The sequence shown here is derived from an EMBL/GenBank/DDBJ whole genome shotgun (WGS) entry which is preliminary data.</text>
</comment>
<evidence type="ECO:0000313" key="2">
    <source>
        <dbReference type="Proteomes" id="UP001055811"/>
    </source>
</evidence>
<name>A0ACB8Z2L1_CICIN</name>
<sequence length="115" mass="13094">MHEPSTWVGKAFKIVLDGDRDNVPALLGHACVEFNRGKYSSSLEMYKRILQVYPQCPAAVRLGISLCRYKLGQFGRVKQAFERVLQARSEVERSMQSQIKEKIGVLGLLIVTRRK</sequence>
<gene>
    <name evidence="1" type="ORF">L2E82_49823</name>
</gene>
<organism evidence="1 2">
    <name type="scientific">Cichorium intybus</name>
    <name type="common">Chicory</name>
    <dbReference type="NCBI Taxonomy" id="13427"/>
    <lineage>
        <taxon>Eukaryota</taxon>
        <taxon>Viridiplantae</taxon>
        <taxon>Streptophyta</taxon>
        <taxon>Embryophyta</taxon>
        <taxon>Tracheophyta</taxon>
        <taxon>Spermatophyta</taxon>
        <taxon>Magnoliopsida</taxon>
        <taxon>eudicotyledons</taxon>
        <taxon>Gunneridae</taxon>
        <taxon>Pentapetalae</taxon>
        <taxon>asterids</taxon>
        <taxon>campanulids</taxon>
        <taxon>Asterales</taxon>
        <taxon>Asteraceae</taxon>
        <taxon>Cichorioideae</taxon>
        <taxon>Cichorieae</taxon>
        <taxon>Cichoriinae</taxon>
        <taxon>Cichorium</taxon>
    </lineage>
</organism>